<evidence type="ECO:0000313" key="2">
    <source>
        <dbReference type="Proteomes" id="UP001235343"/>
    </source>
</evidence>
<dbReference type="RefSeq" id="WP_285933573.1">
    <property type="nucleotide sequence ID" value="NZ_JASTZU010000058.1"/>
</dbReference>
<sequence length="227" mass="26687">MTIKKEILLVGTMHFAQQGNLIKEKVLEILEVVNYLDRCRPTKIAVEVNKSEAKSLNERFRKEDIIFKNDEVEQIGFRLAKQLKHPYIYPINWEGSLTENNMLDLHQVIQSNYPDIQKKISDFTEKDVGISHDVRLLESYQQLNNTKILKDLEAMYLSFVVVEDNYEPIGAYFLTKWIEREMMIFKHIEEISELEEERTLLIVGSDHLWMLRKLLEGNGWGVINPFG</sequence>
<dbReference type="Pfam" id="PF18950">
    <property type="entry name" value="DUF5694"/>
    <property type="match status" value="1"/>
</dbReference>
<organism evidence="1 2">
    <name type="scientific">Aquibacillus rhizosphaerae</name>
    <dbReference type="NCBI Taxonomy" id="3051431"/>
    <lineage>
        <taxon>Bacteria</taxon>
        <taxon>Bacillati</taxon>
        <taxon>Bacillota</taxon>
        <taxon>Bacilli</taxon>
        <taxon>Bacillales</taxon>
        <taxon>Bacillaceae</taxon>
        <taxon>Aquibacillus</taxon>
    </lineage>
</organism>
<evidence type="ECO:0000313" key="1">
    <source>
        <dbReference type="EMBL" id="MDL4842291.1"/>
    </source>
</evidence>
<protein>
    <submittedName>
        <fullName evidence="1">DUF5694 domain-containing protein</fullName>
    </submittedName>
</protein>
<accession>A0ABT7L8U3</accession>
<dbReference type="Proteomes" id="UP001235343">
    <property type="component" value="Unassembled WGS sequence"/>
</dbReference>
<name>A0ABT7L8U3_9BACI</name>
<gene>
    <name evidence="1" type="ORF">QQS35_17775</name>
</gene>
<reference evidence="1 2" key="1">
    <citation type="submission" date="2023-06" db="EMBL/GenBank/DDBJ databases">
        <title>Aquibacillus rhizosphaerae LR5S19.</title>
        <authorList>
            <person name="Sun J.-Q."/>
        </authorList>
    </citation>
    <scope>NUCLEOTIDE SEQUENCE [LARGE SCALE GENOMIC DNA]</scope>
    <source>
        <strain evidence="1 2">LR5S19</strain>
    </source>
</reference>
<dbReference type="EMBL" id="JASTZU010000058">
    <property type="protein sequence ID" value="MDL4842291.1"/>
    <property type="molecule type" value="Genomic_DNA"/>
</dbReference>
<dbReference type="InterPro" id="IPR043749">
    <property type="entry name" value="DUF5694"/>
</dbReference>
<proteinExistence type="predicted"/>
<comment type="caution">
    <text evidence="1">The sequence shown here is derived from an EMBL/GenBank/DDBJ whole genome shotgun (WGS) entry which is preliminary data.</text>
</comment>
<keyword evidence="2" id="KW-1185">Reference proteome</keyword>